<dbReference type="PROSITE" id="PS50111">
    <property type="entry name" value="CHEMOTAXIS_TRANSDUC_2"/>
    <property type="match status" value="1"/>
</dbReference>
<dbReference type="Gene3D" id="1.10.287.950">
    <property type="entry name" value="Methyl-accepting chemotaxis protein"/>
    <property type="match status" value="1"/>
</dbReference>
<dbReference type="CDD" id="cd06225">
    <property type="entry name" value="HAMP"/>
    <property type="match status" value="1"/>
</dbReference>
<dbReference type="InterPro" id="IPR013535">
    <property type="entry name" value="PUL_dom"/>
</dbReference>
<protein>
    <submittedName>
        <fullName evidence="11">Methyl-accepting chemotaxis protein McpA</fullName>
    </submittedName>
</protein>
<gene>
    <name evidence="11" type="primary">mcpA_7</name>
    <name evidence="11" type="ORF">LYSIN_04194</name>
</gene>
<dbReference type="CDD" id="cd11386">
    <property type="entry name" value="MCP_signal"/>
    <property type="match status" value="1"/>
</dbReference>
<dbReference type="SMART" id="SM00304">
    <property type="entry name" value="HAMP"/>
    <property type="match status" value="2"/>
</dbReference>
<evidence type="ECO:0000256" key="6">
    <source>
        <dbReference type="PROSITE-ProRule" id="PRU00284"/>
    </source>
</evidence>
<evidence type="ECO:0000256" key="4">
    <source>
        <dbReference type="ARBA" id="ARBA00023224"/>
    </source>
</evidence>
<reference evidence="11 12" key="1">
    <citation type="submission" date="2017-11" db="EMBL/GenBank/DDBJ databases">
        <title>Genome sequence of Lysinibacillus sphaericus, a lignin-degrading bacteria isolated from municipal solid waste soil.</title>
        <authorList>
            <person name="Persinoti G.F."/>
            <person name="Paixao D.A."/>
            <person name="Bugg T.D."/>
            <person name="Squina F.M."/>
        </authorList>
    </citation>
    <scope>NUCLEOTIDE SEQUENCE [LARGE SCALE GENOMIC DNA]</scope>
    <source>
        <strain evidence="11 12">A1</strain>
    </source>
</reference>
<dbReference type="GO" id="GO:0004888">
    <property type="term" value="F:transmembrane signaling receptor activity"/>
    <property type="evidence" value="ECO:0007669"/>
    <property type="project" value="InterPro"/>
</dbReference>
<evidence type="ECO:0000256" key="5">
    <source>
        <dbReference type="ARBA" id="ARBA00029447"/>
    </source>
</evidence>
<dbReference type="SMART" id="SM00283">
    <property type="entry name" value="MA"/>
    <property type="match status" value="1"/>
</dbReference>
<feature type="transmembrane region" description="Helical" evidence="7">
    <location>
        <begin position="7"/>
        <end position="27"/>
    </location>
</feature>
<evidence type="ECO:0000313" key="12">
    <source>
        <dbReference type="Proteomes" id="UP000237319"/>
    </source>
</evidence>
<keyword evidence="7" id="KW-1133">Transmembrane helix</keyword>
<dbReference type="PROSITE" id="PS50885">
    <property type="entry name" value="HAMP"/>
    <property type="match status" value="1"/>
</dbReference>
<dbReference type="GO" id="GO:0007165">
    <property type="term" value="P:signal transduction"/>
    <property type="evidence" value="ECO:0007669"/>
    <property type="project" value="UniProtKB-KW"/>
</dbReference>
<name>A0A2S5CU10_LYSSH</name>
<keyword evidence="3 7" id="KW-0472">Membrane</keyword>
<keyword evidence="7" id="KW-0812">Transmembrane</keyword>
<dbReference type="GO" id="GO:0006935">
    <property type="term" value="P:chemotaxis"/>
    <property type="evidence" value="ECO:0007669"/>
    <property type="project" value="InterPro"/>
</dbReference>
<keyword evidence="12" id="KW-1185">Reference proteome</keyword>
<dbReference type="PANTHER" id="PTHR32089:SF112">
    <property type="entry name" value="LYSOZYME-LIKE PROTEIN-RELATED"/>
    <property type="match status" value="1"/>
</dbReference>
<dbReference type="PANTHER" id="PTHR32089">
    <property type="entry name" value="METHYL-ACCEPTING CHEMOTAXIS PROTEIN MCPB"/>
    <property type="match status" value="1"/>
</dbReference>
<dbReference type="PRINTS" id="PR00260">
    <property type="entry name" value="CHEMTRNSDUCR"/>
</dbReference>
<dbReference type="Gene3D" id="6.10.340.10">
    <property type="match status" value="1"/>
</dbReference>
<dbReference type="Pfam" id="PF12729">
    <property type="entry name" value="4HB_MCP_1"/>
    <property type="match status" value="1"/>
</dbReference>
<dbReference type="RefSeq" id="WP_069508829.1">
    <property type="nucleotide sequence ID" value="NZ_JOTQ01000004.1"/>
</dbReference>
<comment type="similarity">
    <text evidence="5">Belongs to the methyl-accepting chemotaxis (MCP) protein family.</text>
</comment>
<organism evidence="11 12">
    <name type="scientific">Lysinibacillus sphaericus</name>
    <name type="common">Bacillus sphaericus</name>
    <dbReference type="NCBI Taxonomy" id="1421"/>
    <lineage>
        <taxon>Bacteria</taxon>
        <taxon>Bacillati</taxon>
        <taxon>Bacillota</taxon>
        <taxon>Bacilli</taxon>
        <taxon>Bacillales</taxon>
        <taxon>Bacillaceae</taxon>
        <taxon>Lysinibacillus</taxon>
    </lineage>
</organism>
<dbReference type="InterPro" id="IPR003660">
    <property type="entry name" value="HAMP_dom"/>
</dbReference>
<dbReference type="GO" id="GO:0005886">
    <property type="term" value="C:plasma membrane"/>
    <property type="evidence" value="ECO:0007669"/>
    <property type="project" value="UniProtKB-SubCell"/>
</dbReference>
<sequence length="561" mass="61524">MSIRMKLYIGFSTIILLLLTISSIAYYQLNHINNLNKDLFENRVYKLIQVDKIVIASSMQSNYLRSYILEPNEATIKNLEEQEKVIQDKVEELDSLFTSETTQKQMEVIKANQAIFEKAALEIINTYSPDNLQPAIDILRTKARPAAAAIQQAAHEIAFYEERQVQLARAESSKVETISSLIILILAAFSTSLAFLIAFIMTRIITKPVNRLAKAANIIATGDLRQEDVKVKTKDEIRKLADSFNVMKANLRSLIDNIAINVEHTTTSAGELAASTDDVTSSSTDVAKCIEIMAQGGSQAVMTGQETAMAMDETARGVQRIAEATQMLHTKALDTQSVATNGEKMLQKTENQMMVIQQSSDKTNALIKQLSTQSTEIENITKVITEITDQTNLLALNAAIEAVRAGEHGQGFAVVADEVRKLAEESKISANRIINLINDIQQNTLEVEKAVSVTVQNIDEGVSYIQHAQDAFNGIMGAIEDMASEIEDVSASTQQISASTEEVAASVNEMSAVAKNVAEQSETIASAIEEQTSTIQEMNAVVQSLNDGATTLQEHINKFKV</sequence>
<comment type="caution">
    <text evidence="11">The sequence shown here is derived from an EMBL/GenBank/DDBJ whole genome shotgun (WGS) entry which is preliminary data.</text>
</comment>
<proteinExistence type="inferred from homology"/>
<keyword evidence="2" id="KW-1003">Cell membrane</keyword>
<dbReference type="Pfam" id="PF00672">
    <property type="entry name" value="HAMP"/>
    <property type="match status" value="1"/>
</dbReference>
<dbReference type="InterPro" id="IPR024478">
    <property type="entry name" value="HlyB_4HB_MCP"/>
</dbReference>
<evidence type="ECO:0000256" key="2">
    <source>
        <dbReference type="ARBA" id="ARBA00022475"/>
    </source>
</evidence>
<dbReference type="InterPro" id="IPR004090">
    <property type="entry name" value="Chemotax_Me-accpt_rcpt"/>
</dbReference>
<evidence type="ECO:0000256" key="1">
    <source>
        <dbReference type="ARBA" id="ARBA00004236"/>
    </source>
</evidence>
<dbReference type="SUPFAM" id="SSF58104">
    <property type="entry name" value="Methyl-accepting chemotaxis protein (MCP) signaling domain"/>
    <property type="match status" value="1"/>
</dbReference>
<comment type="subcellular location">
    <subcellularLocation>
        <location evidence="1">Cell membrane</location>
    </subcellularLocation>
</comment>
<evidence type="ECO:0000256" key="7">
    <source>
        <dbReference type="SAM" id="Phobius"/>
    </source>
</evidence>
<dbReference type="Proteomes" id="UP000237319">
    <property type="component" value="Unassembled WGS sequence"/>
</dbReference>
<evidence type="ECO:0000256" key="3">
    <source>
        <dbReference type="ARBA" id="ARBA00023136"/>
    </source>
</evidence>
<feature type="transmembrane region" description="Helical" evidence="7">
    <location>
        <begin position="181"/>
        <end position="201"/>
    </location>
</feature>
<dbReference type="Pfam" id="PF00015">
    <property type="entry name" value="MCPsignal"/>
    <property type="match status" value="1"/>
</dbReference>
<dbReference type="InterPro" id="IPR004089">
    <property type="entry name" value="MCPsignal_dom"/>
</dbReference>
<evidence type="ECO:0000259" key="9">
    <source>
        <dbReference type="PROSITE" id="PS50885"/>
    </source>
</evidence>
<feature type="domain" description="HAMP" evidence="9">
    <location>
        <begin position="203"/>
        <end position="256"/>
    </location>
</feature>
<dbReference type="AlphaFoldDB" id="A0A2S5CU10"/>
<evidence type="ECO:0000259" key="8">
    <source>
        <dbReference type="PROSITE" id="PS50111"/>
    </source>
</evidence>
<dbReference type="EMBL" id="PGLV01000006">
    <property type="protein sequence ID" value="POZ54323.1"/>
    <property type="molecule type" value="Genomic_DNA"/>
</dbReference>
<feature type="domain" description="Methyl-accepting transducer" evidence="8">
    <location>
        <begin position="275"/>
        <end position="511"/>
    </location>
</feature>
<accession>A0A2S5CU10</accession>
<dbReference type="PROSITE" id="PS51396">
    <property type="entry name" value="PUL"/>
    <property type="match status" value="1"/>
</dbReference>
<feature type="domain" description="PUL" evidence="10">
    <location>
        <begin position="46"/>
        <end position="356"/>
    </location>
</feature>
<evidence type="ECO:0000259" key="10">
    <source>
        <dbReference type="PROSITE" id="PS51396"/>
    </source>
</evidence>
<evidence type="ECO:0000313" key="11">
    <source>
        <dbReference type="EMBL" id="POZ54323.1"/>
    </source>
</evidence>
<keyword evidence="4 6" id="KW-0807">Transducer</keyword>